<sequence>MSCVQLRSDMQSRHTDNRHNRLNRVSESRDSNTQRAAPELRLNRVIELLQEPSSLRERQVFVLRKLVRAGQRGFLLKDLADVQKILNLCAEKLNLHQEFEQILCDLLQICGRPFLKEKSSDEESFAAAAADCVSHLGLLMRLPVPELRLQICSSILSLHSADTHTHSAAADGVCAVRVSYRRQLLERSAVAETLLMSLCVVEKQTLVKLRILQTLQTLSRTSAVNCAVMLRAAAVQTVCVRMCERDPSGQLLFRCSEILWNLLENGGAAAVAEQLCNTHCITALKEAFLHLLLHGFRRHDRQLRNDLLLLLSLSARFPAPLTESGVVKILALFATFPELKSHNPLVRNLKLSFSEEDFEMKKLLLNLLVLLSGDLAALQLFKDARVMLSLLLLMKPPLHAESRCSWSRSQQEELQLQALSTLSTLAPLMLEEYLSCHGNTCLLLLLHDTCSGRGHSLHGSGGRGSQKAQVRWCVRVLRAVAAVQHQTLLQDLCDQGCIGQLLGVLRWCRQEQDDGVCLEIQMDCLFILCVLCDGDVHRKELFGTEGVQLLLQVLSLDSSLLCSGLGHNRLLLSALDCVWSCVVGCFGTEDVFVAQRGVDLLLELLQRCPKHMLSVVMATLLELCENPLAVTHTLRWRGDGDTSATQLLLHIWRTEEDTHTHSSSTALQQPISSQHPSSSSHDCGAAVREVSETLHANIYCLLCKLGWALSALGADDLSTLCSVQRYLDLKVWQVLREVSAELLCSGVCVSADAAALERLLQAGEDAAASVRSQQQCIMGRQQAEEQQEEQRLYTQISFTHKQRQIATDAWKSFLARTSDRCALQEFRRRQEQWSSSGADAGQ</sequence>
<name>A0AC58HZD3_DANRE</name>
<dbReference type="RefSeq" id="XP_073787342.1">
    <property type="nucleotide sequence ID" value="XM_073931241.1"/>
</dbReference>
<accession>A0AC58HZD3</accession>
<protein>
    <submittedName>
        <fullName evidence="2">Cilia- and flagella-associated protein 69 isoform X1</fullName>
    </submittedName>
</protein>
<proteinExistence type="predicted"/>
<keyword evidence="1" id="KW-1185">Reference proteome</keyword>
<organism evidence="1 2">
    <name type="scientific">Danio rerio</name>
    <name type="common">Zebrafish</name>
    <name type="synonym">Brachydanio rerio</name>
    <dbReference type="NCBI Taxonomy" id="7955"/>
    <lineage>
        <taxon>Eukaryota</taxon>
        <taxon>Metazoa</taxon>
        <taxon>Chordata</taxon>
        <taxon>Craniata</taxon>
        <taxon>Vertebrata</taxon>
        <taxon>Euteleostomi</taxon>
        <taxon>Actinopterygii</taxon>
        <taxon>Neopterygii</taxon>
        <taxon>Teleostei</taxon>
        <taxon>Ostariophysi</taxon>
        <taxon>Cypriniformes</taxon>
        <taxon>Danionidae</taxon>
        <taxon>Danioninae</taxon>
        <taxon>Danio</taxon>
    </lineage>
</organism>
<keyword evidence="2" id="KW-0966">Cell projection</keyword>
<gene>
    <name evidence="2" type="primary">cfap69</name>
</gene>
<evidence type="ECO:0000313" key="1">
    <source>
        <dbReference type="Proteomes" id="UP000000437"/>
    </source>
</evidence>
<reference evidence="2" key="1">
    <citation type="submission" date="2025-08" db="UniProtKB">
        <authorList>
            <consortium name="RefSeq"/>
        </authorList>
    </citation>
    <scope>IDENTIFICATION</scope>
    <source>
        <strain evidence="2">Tuebingen</strain>
        <tissue evidence="2">Fibroblasts and whole tissue</tissue>
    </source>
</reference>
<dbReference type="Proteomes" id="UP000000437">
    <property type="component" value="Chromosome 19"/>
</dbReference>
<keyword evidence="2" id="KW-0282">Flagellum</keyword>
<evidence type="ECO:0000313" key="2">
    <source>
        <dbReference type="RefSeq" id="XP_073787342.1"/>
    </source>
</evidence>
<keyword evidence="2" id="KW-0969">Cilium</keyword>